<dbReference type="CDD" id="cd18793">
    <property type="entry name" value="SF2_C_SNF"/>
    <property type="match status" value="1"/>
</dbReference>
<protein>
    <submittedName>
        <fullName evidence="4">ATP-dependent helicase</fullName>
    </submittedName>
</protein>
<gene>
    <name evidence="4" type="ORF">FHK87_11650</name>
</gene>
<dbReference type="SMART" id="SM00487">
    <property type="entry name" value="DEXDc"/>
    <property type="match status" value="1"/>
</dbReference>
<name>A0A504JDZ6_9FLAO</name>
<evidence type="ECO:0000313" key="4">
    <source>
        <dbReference type="EMBL" id="TPN85928.1"/>
    </source>
</evidence>
<organism evidence="4 5">
    <name type="scientific">Aquimarina algicola</name>
    <dbReference type="NCBI Taxonomy" id="2589995"/>
    <lineage>
        <taxon>Bacteria</taxon>
        <taxon>Pseudomonadati</taxon>
        <taxon>Bacteroidota</taxon>
        <taxon>Flavobacteriia</taxon>
        <taxon>Flavobacteriales</taxon>
        <taxon>Flavobacteriaceae</taxon>
        <taxon>Aquimarina</taxon>
    </lineage>
</organism>
<dbReference type="InterPro" id="IPR038718">
    <property type="entry name" value="SNF2-like_sf"/>
</dbReference>
<feature type="domain" description="Helicase C-terminal" evidence="3">
    <location>
        <begin position="805"/>
        <end position="962"/>
    </location>
</feature>
<dbReference type="InterPro" id="IPR001650">
    <property type="entry name" value="Helicase_C-like"/>
</dbReference>
<dbReference type="GO" id="GO:0016787">
    <property type="term" value="F:hydrolase activity"/>
    <property type="evidence" value="ECO:0007669"/>
    <property type="project" value="UniProtKB-KW"/>
</dbReference>
<comment type="caution">
    <text evidence="4">The sequence shown here is derived from an EMBL/GenBank/DDBJ whole genome shotgun (WGS) entry which is preliminary data.</text>
</comment>
<keyword evidence="5" id="KW-1185">Reference proteome</keyword>
<dbReference type="AlphaFoldDB" id="A0A504JDZ6"/>
<dbReference type="Gene3D" id="3.40.50.300">
    <property type="entry name" value="P-loop containing nucleotide triphosphate hydrolases"/>
    <property type="match status" value="1"/>
</dbReference>
<dbReference type="InterPro" id="IPR014001">
    <property type="entry name" value="Helicase_ATP-bd"/>
</dbReference>
<dbReference type="SUPFAM" id="SSF52540">
    <property type="entry name" value="P-loop containing nucleoside triphosphate hydrolases"/>
    <property type="match status" value="2"/>
</dbReference>
<keyword evidence="4" id="KW-0347">Helicase</keyword>
<feature type="domain" description="Helicase ATP-binding" evidence="2">
    <location>
        <begin position="502"/>
        <end position="683"/>
    </location>
</feature>
<dbReference type="SMART" id="SM00490">
    <property type="entry name" value="HELICc"/>
    <property type="match status" value="1"/>
</dbReference>
<accession>A0A504JDZ6</accession>
<sequence length="967" mass="111724">MDSFCICYNISTPLFPEIPQLPEAYIVSYHNNEPQYIEKQATTEVLDSLKITYKETPHQQLLDICDVLKPSALEQRFQPKKSRKQNPLTVLLKDKKTHEVIYNFIVRKLSTFYSLIQKHQYLIVYAAKRKEVVTPYRLHIAAQKIEPILQFTKTNEGIEYAFSLRDQNEHFIPKHCTIQILLNTPSWIVLNQQLYQIEGLNANKLKPFLSKEKVTIQQKHIKTYVEKVIVPVLKNVEVQAHGFQILLNQEIISYTLEVLHDFIQDRYVAKVIFEYEHTTFDINSSKQTASHVIFEPKDEIKIIQTNRDLEAEQKIIDKLITKGLIINQSGLLEISANSNDPYAIIDWVKSHSTTLENEGFKKIFPLVMDQTINTQPHHIAINSTQEQDWFDIKATVTIGEQEIPFARFIKNIRKNDRVFSLDNDTVFIIPMEWMTRYKKLADFGTVKDHAITVKKSNYTVLKDVVSTTELEIETVSEIPYTSSDALKATLRPYQLEGVQWLVKHYNNHLGACLADDMGLGKTLQTIATLVFAKEQIQPAPEDVKQIQFDLFSSPLEVKTFLKALVVLPSSLVFNWAQEILKFAPGFTITKYVGNNRKNITPYLDTYDIVLTTYTTLAKDIEKLKKFDFHYLIIDESQQIKNKDSKIFQAINTINAQHKISLSGTPIENSLSDLWSQMQFINPDMLGSYTFFKEHFKIPIEKHQNLERIEELKTLIDPFILRRTKEQVAKDLPALSEQVIYTEMLTQQQKLYEAEKSAARNLLLGLDNISTNKINIINTLTKLRQLANHPNLLQNDSEHSSGKFEDVTQYLKTLVKANKKVLIFSSFVSHLNIYKKWCDQHSISYVTLTGQTATADREKAVQRFQNDTSIPLFFISLKAGGVGLNLTQASYVVLLDPWWNPFIEKQAVARSHRIGQTNNVLVTRFITKDSIEEKIIQLQQKKRQLSEEIIAVDHIPEFIEEELDELLK</sequence>
<keyword evidence="1" id="KW-0378">Hydrolase</keyword>
<keyword evidence="4" id="KW-0547">Nucleotide-binding</keyword>
<dbReference type="OrthoDB" id="9760715at2"/>
<dbReference type="PROSITE" id="PS51194">
    <property type="entry name" value="HELICASE_CTER"/>
    <property type="match status" value="1"/>
</dbReference>
<dbReference type="EMBL" id="VFWZ01000003">
    <property type="protein sequence ID" value="TPN85928.1"/>
    <property type="molecule type" value="Genomic_DNA"/>
</dbReference>
<evidence type="ECO:0000259" key="3">
    <source>
        <dbReference type="PROSITE" id="PS51194"/>
    </source>
</evidence>
<reference evidence="4 5" key="1">
    <citation type="submission" date="2019-06" db="EMBL/GenBank/DDBJ databases">
        <authorList>
            <person name="Meng X."/>
        </authorList>
    </citation>
    <scope>NUCLEOTIDE SEQUENCE [LARGE SCALE GENOMIC DNA]</scope>
    <source>
        <strain evidence="4 5">M625</strain>
    </source>
</reference>
<dbReference type="Pfam" id="PF00176">
    <property type="entry name" value="SNF2-rel_dom"/>
    <property type="match status" value="1"/>
</dbReference>
<dbReference type="RefSeq" id="WP_140593003.1">
    <property type="nucleotide sequence ID" value="NZ_VFWZ01000003.1"/>
</dbReference>
<dbReference type="GO" id="GO:0004386">
    <property type="term" value="F:helicase activity"/>
    <property type="evidence" value="ECO:0007669"/>
    <property type="project" value="UniProtKB-KW"/>
</dbReference>
<evidence type="ECO:0000256" key="1">
    <source>
        <dbReference type="ARBA" id="ARBA00022801"/>
    </source>
</evidence>
<dbReference type="PROSITE" id="PS51192">
    <property type="entry name" value="HELICASE_ATP_BIND_1"/>
    <property type="match status" value="1"/>
</dbReference>
<dbReference type="Pfam" id="PF00271">
    <property type="entry name" value="Helicase_C"/>
    <property type="match status" value="1"/>
</dbReference>
<evidence type="ECO:0000313" key="5">
    <source>
        <dbReference type="Proteomes" id="UP000315540"/>
    </source>
</evidence>
<evidence type="ECO:0000259" key="2">
    <source>
        <dbReference type="PROSITE" id="PS51192"/>
    </source>
</evidence>
<dbReference type="InterPro" id="IPR027417">
    <property type="entry name" value="P-loop_NTPase"/>
</dbReference>
<dbReference type="InterPro" id="IPR000330">
    <property type="entry name" value="SNF2_N"/>
</dbReference>
<dbReference type="PANTHER" id="PTHR10799">
    <property type="entry name" value="SNF2/RAD54 HELICASE FAMILY"/>
    <property type="match status" value="1"/>
</dbReference>
<dbReference type="InterPro" id="IPR049730">
    <property type="entry name" value="SNF2/RAD54-like_C"/>
</dbReference>
<keyword evidence="4" id="KW-0067">ATP-binding</keyword>
<dbReference type="Gene3D" id="3.40.50.10810">
    <property type="entry name" value="Tandem AAA-ATPase domain"/>
    <property type="match status" value="1"/>
</dbReference>
<dbReference type="GO" id="GO:0005524">
    <property type="term" value="F:ATP binding"/>
    <property type="evidence" value="ECO:0007669"/>
    <property type="project" value="InterPro"/>
</dbReference>
<dbReference type="Proteomes" id="UP000315540">
    <property type="component" value="Unassembled WGS sequence"/>
</dbReference>
<proteinExistence type="predicted"/>